<dbReference type="InterPro" id="IPR029056">
    <property type="entry name" value="Ribokinase-like"/>
</dbReference>
<dbReference type="Gene3D" id="3.40.1190.20">
    <property type="match status" value="1"/>
</dbReference>
<dbReference type="PANTHER" id="PTHR10584:SF167">
    <property type="entry name" value="PFKB DOMAIN PROTEIN"/>
    <property type="match status" value="1"/>
</dbReference>
<dbReference type="SUPFAM" id="SSF53613">
    <property type="entry name" value="Ribokinase-like"/>
    <property type="match status" value="1"/>
</dbReference>
<dbReference type="EMBL" id="WLYK01000009">
    <property type="protein sequence ID" value="MTD16472.1"/>
    <property type="molecule type" value="Genomic_DNA"/>
</dbReference>
<evidence type="ECO:0000259" key="3">
    <source>
        <dbReference type="Pfam" id="PF00294"/>
    </source>
</evidence>
<organism evidence="4 5">
    <name type="scientific">Nakamurella alba</name>
    <dbReference type="NCBI Taxonomy" id="2665158"/>
    <lineage>
        <taxon>Bacteria</taxon>
        <taxon>Bacillati</taxon>
        <taxon>Actinomycetota</taxon>
        <taxon>Actinomycetes</taxon>
        <taxon>Nakamurellales</taxon>
        <taxon>Nakamurellaceae</taxon>
        <taxon>Nakamurella</taxon>
    </lineage>
</organism>
<evidence type="ECO:0000313" key="5">
    <source>
        <dbReference type="Proteomes" id="UP000460221"/>
    </source>
</evidence>
<proteinExistence type="predicted"/>
<reference evidence="4 5" key="1">
    <citation type="submission" date="2019-11" db="EMBL/GenBank/DDBJ databases">
        <authorList>
            <person name="Jiang L.-Q."/>
        </authorList>
    </citation>
    <scope>NUCLEOTIDE SEQUENCE [LARGE SCALE GENOMIC DNA]</scope>
    <source>
        <strain evidence="4 5">YIM 132087</strain>
    </source>
</reference>
<accession>A0A7K1FQP1</accession>
<dbReference type="PROSITE" id="PS00584">
    <property type="entry name" value="PFKB_KINASES_2"/>
    <property type="match status" value="1"/>
</dbReference>
<dbReference type="AlphaFoldDB" id="A0A7K1FQP1"/>
<dbReference type="PANTHER" id="PTHR10584">
    <property type="entry name" value="SUGAR KINASE"/>
    <property type="match status" value="1"/>
</dbReference>
<evidence type="ECO:0000256" key="2">
    <source>
        <dbReference type="ARBA" id="ARBA00022777"/>
    </source>
</evidence>
<dbReference type="Proteomes" id="UP000460221">
    <property type="component" value="Unassembled WGS sequence"/>
</dbReference>
<keyword evidence="2 4" id="KW-0418">Kinase</keyword>
<evidence type="ECO:0000313" key="4">
    <source>
        <dbReference type="EMBL" id="MTD16472.1"/>
    </source>
</evidence>
<dbReference type="Pfam" id="PF00294">
    <property type="entry name" value="PfkB"/>
    <property type="match status" value="1"/>
</dbReference>
<dbReference type="InterPro" id="IPR011611">
    <property type="entry name" value="PfkB_dom"/>
</dbReference>
<keyword evidence="1" id="KW-0808">Transferase</keyword>
<comment type="caution">
    <text evidence="4">The sequence shown here is derived from an EMBL/GenBank/DDBJ whole genome shotgun (WGS) entry which is preliminary data.</text>
</comment>
<keyword evidence="5" id="KW-1185">Reference proteome</keyword>
<dbReference type="InterPro" id="IPR002173">
    <property type="entry name" value="Carboh/pur_kinase_PfkB_CS"/>
</dbReference>
<name>A0A7K1FQP1_9ACTN</name>
<sequence>MNDPAPAAPTRPHVTVVGDVGLDVVTKLAGAIVFGHDTRAQVSVAPGGAGGNTAAWLARHDLDVSLIARVGADEAGRTARAELTAAGIDCLFAEDPVLATCCVVVLVAEDGDRTMLADRGANKAFSEADVVLPDIDLSTRRAHLHLSGYVLLDEGSRAAGLASLAAARAAGWTTSLDPQAATHIGTVGAATFLEWAHGVDLLLPNDAELAALGGVEMVLQHLKALVVTHGRHGASWYSADQRATVPAPQVHETDSTGAGDAFNAGLLASWLAGADPVDALRAGVLAGTAAAAAIGARPQDG</sequence>
<dbReference type="GO" id="GO:0016301">
    <property type="term" value="F:kinase activity"/>
    <property type="evidence" value="ECO:0007669"/>
    <property type="project" value="UniProtKB-KW"/>
</dbReference>
<dbReference type="RefSeq" id="WP_322098253.1">
    <property type="nucleotide sequence ID" value="NZ_WLYK01000009.1"/>
</dbReference>
<gene>
    <name evidence="4" type="ORF">GIS00_21275</name>
</gene>
<feature type="domain" description="Carbohydrate kinase PfkB" evidence="3">
    <location>
        <begin position="36"/>
        <end position="297"/>
    </location>
</feature>
<evidence type="ECO:0000256" key="1">
    <source>
        <dbReference type="ARBA" id="ARBA00022679"/>
    </source>
</evidence>
<protein>
    <submittedName>
        <fullName evidence="4">Ribokinase</fullName>
    </submittedName>
</protein>